<organism evidence="2 3">
    <name type="scientific">Ralstonia psammae</name>
    <dbReference type="NCBI Taxonomy" id="3058598"/>
    <lineage>
        <taxon>Bacteria</taxon>
        <taxon>Pseudomonadati</taxon>
        <taxon>Pseudomonadota</taxon>
        <taxon>Betaproteobacteria</taxon>
        <taxon>Burkholderiales</taxon>
        <taxon>Burkholderiaceae</taxon>
        <taxon>Ralstonia</taxon>
    </lineage>
</organism>
<keyword evidence="3" id="KW-1185">Reference proteome</keyword>
<accession>A0ABN9IQG0</accession>
<feature type="region of interest" description="Disordered" evidence="1">
    <location>
        <begin position="1"/>
        <end position="47"/>
    </location>
</feature>
<proteinExistence type="predicted"/>
<protein>
    <submittedName>
        <fullName evidence="2">Uncharacterized protein</fullName>
    </submittedName>
</protein>
<sequence>MRDKHQKSKHDTQRSMRQGEVTPGITCDKLHDPGKQTPHAPPTDHRG</sequence>
<dbReference type="RefSeq" id="WP_316665480.1">
    <property type="nucleotide sequence ID" value="NZ_CATZBU010000004.1"/>
</dbReference>
<evidence type="ECO:0000313" key="3">
    <source>
        <dbReference type="Proteomes" id="UP001189813"/>
    </source>
</evidence>
<evidence type="ECO:0000313" key="2">
    <source>
        <dbReference type="EMBL" id="CAJ0790132.1"/>
    </source>
</evidence>
<comment type="caution">
    <text evidence="2">The sequence shown here is derived from an EMBL/GenBank/DDBJ whole genome shotgun (WGS) entry which is preliminary data.</text>
</comment>
<name>A0ABN9IQG0_9RALS</name>
<evidence type="ECO:0000256" key="1">
    <source>
        <dbReference type="SAM" id="MobiDB-lite"/>
    </source>
</evidence>
<feature type="compositionally biased region" description="Basic and acidic residues" evidence="1">
    <location>
        <begin position="1"/>
        <end position="14"/>
    </location>
</feature>
<dbReference type="EMBL" id="CATZBU010000004">
    <property type="protein sequence ID" value="CAJ0790132.1"/>
    <property type="molecule type" value="Genomic_DNA"/>
</dbReference>
<dbReference type="Proteomes" id="UP001189813">
    <property type="component" value="Unassembled WGS sequence"/>
</dbReference>
<gene>
    <name evidence="2" type="ORF">LMG19083_01960</name>
</gene>
<reference evidence="2 3" key="1">
    <citation type="submission" date="2023-07" db="EMBL/GenBank/DDBJ databases">
        <authorList>
            <person name="Peeters C."/>
        </authorList>
    </citation>
    <scope>NUCLEOTIDE SEQUENCE [LARGE SCALE GENOMIC DNA]</scope>
    <source>
        <strain evidence="2 3">LMG 19083</strain>
    </source>
</reference>